<proteinExistence type="predicted"/>
<feature type="region of interest" description="Disordered" evidence="1">
    <location>
        <begin position="24"/>
        <end position="54"/>
    </location>
</feature>
<evidence type="ECO:0000313" key="2">
    <source>
        <dbReference type="EMBL" id="VVB04474.1"/>
    </source>
</evidence>
<gene>
    <name evidence="2" type="ORF">ANE_LOCUS14918</name>
</gene>
<sequence>MAYGTNRDYTSIVIDGKTWYFWPNDPIPKPNPPPRVSAPPADDDGDARLDGTNRDYSAVNIEGRMWYFWSNDPLPKPYPPPADK</sequence>
<feature type="compositionally biased region" description="Pro residues" evidence="1">
    <location>
        <begin position="25"/>
        <end position="37"/>
    </location>
</feature>
<dbReference type="EMBL" id="CABITT030000005">
    <property type="protein sequence ID" value="VVB04474.1"/>
    <property type="molecule type" value="Genomic_DNA"/>
</dbReference>
<comment type="caution">
    <text evidence="2">The sequence shown here is derived from an EMBL/GenBank/DDBJ whole genome shotgun (WGS) entry which is preliminary data.</text>
</comment>
<evidence type="ECO:0000313" key="3">
    <source>
        <dbReference type="Proteomes" id="UP000489600"/>
    </source>
</evidence>
<reference evidence="2" key="1">
    <citation type="submission" date="2019-07" db="EMBL/GenBank/DDBJ databases">
        <authorList>
            <person name="Dittberner H."/>
        </authorList>
    </citation>
    <scope>NUCLEOTIDE SEQUENCE [LARGE SCALE GENOMIC DNA]</scope>
</reference>
<accession>A0A565BSV4</accession>
<protein>
    <submittedName>
        <fullName evidence="2">Uncharacterized protein</fullName>
    </submittedName>
</protein>
<keyword evidence="3" id="KW-1185">Reference proteome</keyword>
<name>A0A565BSV4_9BRAS</name>
<evidence type="ECO:0000256" key="1">
    <source>
        <dbReference type="SAM" id="MobiDB-lite"/>
    </source>
</evidence>
<dbReference type="Proteomes" id="UP000489600">
    <property type="component" value="Unassembled WGS sequence"/>
</dbReference>
<dbReference type="AlphaFoldDB" id="A0A565BSV4"/>
<organism evidence="2 3">
    <name type="scientific">Arabis nemorensis</name>
    <dbReference type="NCBI Taxonomy" id="586526"/>
    <lineage>
        <taxon>Eukaryota</taxon>
        <taxon>Viridiplantae</taxon>
        <taxon>Streptophyta</taxon>
        <taxon>Embryophyta</taxon>
        <taxon>Tracheophyta</taxon>
        <taxon>Spermatophyta</taxon>
        <taxon>Magnoliopsida</taxon>
        <taxon>eudicotyledons</taxon>
        <taxon>Gunneridae</taxon>
        <taxon>Pentapetalae</taxon>
        <taxon>rosids</taxon>
        <taxon>malvids</taxon>
        <taxon>Brassicales</taxon>
        <taxon>Brassicaceae</taxon>
        <taxon>Arabideae</taxon>
        <taxon>Arabis</taxon>
    </lineage>
</organism>